<evidence type="ECO:0000256" key="3">
    <source>
        <dbReference type="ARBA" id="ARBA00022989"/>
    </source>
</evidence>
<gene>
    <name evidence="7" type="ORF">CSUB01_09419</name>
</gene>
<proteinExistence type="predicted"/>
<dbReference type="HOGENOM" id="CLU_030993_0_0_1"/>
<evidence type="ECO:0000256" key="1">
    <source>
        <dbReference type="ARBA" id="ARBA00004167"/>
    </source>
</evidence>
<feature type="compositionally biased region" description="Polar residues" evidence="5">
    <location>
        <begin position="396"/>
        <end position="408"/>
    </location>
</feature>
<dbReference type="AlphaFoldDB" id="A0A066XWM7"/>
<name>A0A066XWM7_COLSU</name>
<feature type="region of interest" description="Disordered" evidence="5">
    <location>
        <begin position="212"/>
        <end position="265"/>
    </location>
</feature>
<evidence type="ECO:0000256" key="5">
    <source>
        <dbReference type="SAM" id="MobiDB-lite"/>
    </source>
</evidence>
<feature type="compositionally biased region" description="Acidic residues" evidence="5">
    <location>
        <begin position="424"/>
        <end position="434"/>
    </location>
</feature>
<feature type="compositionally biased region" description="Gly residues" evidence="5">
    <location>
        <begin position="256"/>
        <end position="265"/>
    </location>
</feature>
<evidence type="ECO:0000256" key="2">
    <source>
        <dbReference type="ARBA" id="ARBA00022692"/>
    </source>
</evidence>
<organism evidence="7 8">
    <name type="scientific">Colletotrichum sublineola</name>
    <name type="common">Sorghum anthracnose fungus</name>
    <dbReference type="NCBI Taxonomy" id="1173701"/>
    <lineage>
        <taxon>Eukaryota</taxon>
        <taxon>Fungi</taxon>
        <taxon>Dikarya</taxon>
        <taxon>Ascomycota</taxon>
        <taxon>Pezizomycotina</taxon>
        <taxon>Sordariomycetes</taxon>
        <taxon>Hypocreomycetidae</taxon>
        <taxon>Glomerellales</taxon>
        <taxon>Glomerellaceae</taxon>
        <taxon>Colletotrichum</taxon>
        <taxon>Colletotrichum graminicola species complex</taxon>
    </lineage>
</organism>
<dbReference type="OrthoDB" id="5240751at2759"/>
<comment type="caution">
    <text evidence="7">The sequence shown here is derived from an EMBL/GenBank/DDBJ whole genome shotgun (WGS) entry which is preliminary data.</text>
</comment>
<evidence type="ECO:0000313" key="7">
    <source>
        <dbReference type="EMBL" id="KDN70370.1"/>
    </source>
</evidence>
<dbReference type="OMA" id="ESPHPPY"/>
<dbReference type="GO" id="GO:0071944">
    <property type="term" value="C:cell periphery"/>
    <property type="evidence" value="ECO:0007669"/>
    <property type="project" value="UniProtKB-ARBA"/>
</dbReference>
<feature type="region of interest" description="Disordered" evidence="5">
    <location>
        <begin position="113"/>
        <end position="142"/>
    </location>
</feature>
<dbReference type="GO" id="GO:0016020">
    <property type="term" value="C:membrane"/>
    <property type="evidence" value="ECO:0007669"/>
    <property type="project" value="UniProtKB-SubCell"/>
</dbReference>
<reference evidence="8" key="1">
    <citation type="journal article" date="2014" name="Genome Announc.">
        <title>Draft genome sequence of Colletotrichum sublineola, a destructive pathogen of cultivated sorghum.</title>
        <authorList>
            <person name="Baroncelli R."/>
            <person name="Sanz-Martin J.M."/>
            <person name="Rech G.E."/>
            <person name="Sukno S.A."/>
            <person name="Thon M.R."/>
        </authorList>
    </citation>
    <scope>NUCLEOTIDE SEQUENCE [LARGE SCALE GENOMIC DNA]</scope>
    <source>
        <strain evidence="8">TX430BB</strain>
    </source>
</reference>
<dbReference type="Proteomes" id="UP000027238">
    <property type="component" value="Unassembled WGS sequence"/>
</dbReference>
<sequence>MALAVDTPDVAPSRRVFIDEADGNVAFGTAESSWRDWSTTQSNPSDGTTTASNNRIIDFNVTSFGDNRVILTSDYTHVINWRPHSPSATIESALWLGNVTDSRGEAKEVFRKEANSSFEQSSTSDSNGESSPPSTRAKREERVILGSNSLSLPVGELDLKYADANMYIKLVWTSGDQSGTTTSGVFAVCNGTVPSEEYYATVKRIKNLTTGDDAQLNGSEEHDDLALPPDTGSAETSALPSPTAIGNASVPAIGPNGVGSSSGGTGGSSLPPGAIAGIVIGSIFGLFSLAFLVWFLLRRRRRAHHVSNGTYGCNHRPHEYLADKEAHARVTESPHPPYSDDGQQTRQQQEQDHYLQHGGPGTAVGAPERSPLTPYVEEEHMPIAARSTEDIARSGVPSSTPNAATNVSHLIEDGMTEEEIRQLEDEERALDDAIEQAGQGQGQGRGRKP</sequence>
<evidence type="ECO:0000256" key="4">
    <source>
        <dbReference type="ARBA" id="ARBA00023136"/>
    </source>
</evidence>
<evidence type="ECO:0000313" key="8">
    <source>
        <dbReference type="Proteomes" id="UP000027238"/>
    </source>
</evidence>
<feature type="compositionally biased region" description="Polar residues" evidence="5">
    <location>
        <begin position="115"/>
        <end position="134"/>
    </location>
</feature>
<keyword evidence="3 6" id="KW-1133">Transmembrane helix</keyword>
<feature type="compositionally biased region" description="Polar residues" evidence="5">
    <location>
        <begin position="233"/>
        <end position="246"/>
    </location>
</feature>
<dbReference type="PANTHER" id="PTHR15549:SF26">
    <property type="entry name" value="AXIAL BUDDING PATTERN PROTEIN 2-RELATED"/>
    <property type="match status" value="1"/>
</dbReference>
<keyword evidence="8" id="KW-1185">Reference proteome</keyword>
<dbReference type="STRING" id="1173701.A0A066XWM7"/>
<comment type="subcellular location">
    <subcellularLocation>
        <location evidence="1">Membrane</location>
        <topology evidence="1">Single-pass membrane protein</topology>
    </subcellularLocation>
</comment>
<dbReference type="EMBL" id="JMSE01000355">
    <property type="protein sequence ID" value="KDN70370.1"/>
    <property type="molecule type" value="Genomic_DNA"/>
</dbReference>
<accession>A0A066XWM7</accession>
<protein>
    <submittedName>
        <fullName evidence="7">Uncharacterized protein</fullName>
    </submittedName>
</protein>
<keyword evidence="2 6" id="KW-0812">Transmembrane</keyword>
<feature type="compositionally biased region" description="Gly residues" evidence="5">
    <location>
        <begin position="439"/>
        <end position="449"/>
    </location>
</feature>
<feature type="region of interest" description="Disordered" evidence="5">
    <location>
        <begin position="390"/>
        <end position="449"/>
    </location>
</feature>
<feature type="transmembrane region" description="Helical" evidence="6">
    <location>
        <begin position="274"/>
        <end position="297"/>
    </location>
</feature>
<keyword evidence="4 6" id="KW-0472">Membrane</keyword>
<evidence type="ECO:0000256" key="6">
    <source>
        <dbReference type="SAM" id="Phobius"/>
    </source>
</evidence>
<dbReference type="InterPro" id="IPR051694">
    <property type="entry name" value="Immunoregulatory_rcpt-like"/>
</dbReference>
<dbReference type="PANTHER" id="PTHR15549">
    <property type="entry name" value="PAIRED IMMUNOGLOBULIN-LIKE TYPE 2 RECEPTOR"/>
    <property type="match status" value="1"/>
</dbReference>
<dbReference type="eggNOG" id="ENOG502SZSI">
    <property type="taxonomic scope" value="Eukaryota"/>
</dbReference>
<feature type="region of interest" description="Disordered" evidence="5">
    <location>
        <begin position="327"/>
        <end position="370"/>
    </location>
</feature>